<dbReference type="EMBL" id="LN679998">
    <property type="protein sequence ID" value="CEJ74676.1"/>
    <property type="molecule type" value="Genomic_DNA"/>
</dbReference>
<feature type="region of interest" description="Disordered" evidence="2">
    <location>
        <begin position="38"/>
        <end position="121"/>
    </location>
</feature>
<feature type="coiled-coil region" evidence="1">
    <location>
        <begin position="315"/>
        <end position="342"/>
    </location>
</feature>
<feature type="region of interest" description="Disordered" evidence="2">
    <location>
        <begin position="403"/>
        <end position="536"/>
    </location>
</feature>
<organism evidence="4 5">
    <name type="scientific">Paraclostridium sordellii</name>
    <name type="common">Clostridium sordellii</name>
    <dbReference type="NCBI Taxonomy" id="1505"/>
    <lineage>
        <taxon>Bacteria</taxon>
        <taxon>Bacillati</taxon>
        <taxon>Bacillota</taxon>
        <taxon>Clostridia</taxon>
        <taxon>Peptostreptococcales</taxon>
        <taxon>Peptostreptococcaceae</taxon>
        <taxon>Paraclostridium</taxon>
    </lineage>
</organism>
<dbReference type="GeneID" id="97538390"/>
<gene>
    <name evidence="4" type="ORF">ATCC9714_25641</name>
</gene>
<evidence type="ECO:0000256" key="1">
    <source>
        <dbReference type="SAM" id="Coils"/>
    </source>
</evidence>
<name>A0ABM9RRJ1_PARSO</name>
<feature type="compositionally biased region" description="Basic and acidic residues" evidence="2">
    <location>
        <begin position="43"/>
        <end position="121"/>
    </location>
</feature>
<feature type="compositionally biased region" description="Acidic residues" evidence="2">
    <location>
        <begin position="416"/>
        <end position="430"/>
    </location>
</feature>
<feature type="coiled-coil region" evidence="1">
    <location>
        <begin position="246"/>
        <end position="284"/>
    </location>
</feature>
<dbReference type="Proteomes" id="UP000032811">
    <property type="component" value="Chromosome 1"/>
</dbReference>
<evidence type="ECO:0000313" key="5">
    <source>
        <dbReference type="Proteomes" id="UP000032811"/>
    </source>
</evidence>
<accession>A0ABM9RRJ1</accession>
<keyword evidence="3" id="KW-0732">Signal</keyword>
<protein>
    <submittedName>
        <fullName evidence="4">Uncharacterized protein</fullName>
    </submittedName>
</protein>
<feature type="compositionally biased region" description="Acidic residues" evidence="2">
    <location>
        <begin position="437"/>
        <end position="454"/>
    </location>
</feature>
<proteinExistence type="predicted"/>
<evidence type="ECO:0000256" key="3">
    <source>
        <dbReference type="SAM" id="SignalP"/>
    </source>
</evidence>
<sequence length="558" mass="63257">MPKSVKKFRQTKKVAAAAIVTGIILSGSNVYANEVETELNNDVVDKIEEPASKEEVKEEVQEETKEEVKEDQKENKKEENDKAQKVEKEEAPTVNEEKEEVKEESKEEKKEENKKEASQKDREQLAYAIEEMRIAINLLDTADLTNDSNYERLNVFYKTAVERIQGIEVSKDEQAHIDWIKEAANEIESKMYYINRVRHEVNRVNTVFETSRKDTLKNKQIVLDALGDSVEVGRNYVNSTTLNKAMNMYHELYANWDNELEKALEQLNYAIEETREAVNVMENKDLTVKENYDRMVAFMQAALDRLEGLYVLEGLENYSEHMNNLKANLENVKETAKLAKEIREAMDKVINAFDNNLSRDEKIEALDALGTLVDENKYKINTWTSYTAMELYHKYYALLENDPVEPEEPNKPEGPGEPDDDNTVEPEEPNEPALPGEPDDDNTEEPELPDDDTVNPENPNEPVLPGKPDDNNTENPENPNKPPVPVSPNKPATPGNSNVNNTAKPGFNKPSNNTTTNNTTNNKSSNGNNPKTGDMSMLGYIGLGLSSIVGLTINRKRK</sequence>
<reference evidence="4 5" key="1">
    <citation type="submission" date="2014-11" db="EMBL/GenBank/DDBJ databases">
        <authorList>
            <person name="Aslett M.A."/>
            <person name="De Silva N."/>
        </authorList>
    </citation>
    <scope>NUCLEOTIDE SEQUENCE [LARGE SCALE GENOMIC DNA]</scope>
    <source>
        <strain evidence="4 5">ATCC9714</strain>
    </source>
</reference>
<keyword evidence="1" id="KW-0175">Coiled coil</keyword>
<keyword evidence="5" id="KW-1185">Reference proteome</keyword>
<feature type="compositionally biased region" description="Pro residues" evidence="2">
    <location>
        <begin position="479"/>
        <end position="488"/>
    </location>
</feature>
<evidence type="ECO:0000256" key="2">
    <source>
        <dbReference type="SAM" id="MobiDB-lite"/>
    </source>
</evidence>
<feature type="signal peptide" evidence="3">
    <location>
        <begin position="1"/>
        <end position="32"/>
    </location>
</feature>
<dbReference type="RefSeq" id="WP_057545489.1">
    <property type="nucleotide sequence ID" value="NZ_CDNJ01000014.1"/>
</dbReference>
<feature type="chain" id="PRO_5046140707" evidence="3">
    <location>
        <begin position="33"/>
        <end position="558"/>
    </location>
</feature>
<feature type="compositionally biased region" description="Low complexity" evidence="2">
    <location>
        <begin position="508"/>
        <end position="533"/>
    </location>
</feature>
<evidence type="ECO:0000313" key="4">
    <source>
        <dbReference type="EMBL" id="CEJ74676.1"/>
    </source>
</evidence>